<dbReference type="OrthoDB" id="2959307at2"/>
<evidence type="ECO:0000256" key="2">
    <source>
        <dbReference type="ARBA" id="ARBA00023134"/>
    </source>
</evidence>
<proteinExistence type="predicted"/>
<sequence>MDNSITIYELKQELHEQDLQYLLHHQQQSICFFRFTGGNQSETDALYEKLYKLKDGQALLFVIFRFPFRFEGKKRMETAIMQYFRLKEISDAIIYFNSDGMMETIESKTSIIDANKIFDKIEAAPIRSIREMIQHTGDINIDVHDLKTFVSNKDGALFVRTFEGKTFDEPLKHFISTPYLPSDFAEGNQLIVNIGYSQDVHMDTFRQINLRLNDLFHKAEIFKLGSYAMQEQGEKLKVTIIANGIADPFECPDENITSFQRGWMMEKLNRVKMWGNSFNKKEVRTMKK</sequence>
<dbReference type="SUPFAM" id="SSF52490">
    <property type="entry name" value="Tubulin nucleotide-binding domain-like"/>
    <property type="match status" value="1"/>
</dbReference>
<dbReference type="InterPro" id="IPR045061">
    <property type="entry name" value="FtsZ/CetZ"/>
</dbReference>
<dbReference type="PANTHER" id="PTHR30314:SF3">
    <property type="entry name" value="MITOCHONDRIAL DIVISION PROTEIN FSZA"/>
    <property type="match status" value="1"/>
</dbReference>
<evidence type="ECO:0000313" key="4">
    <source>
        <dbReference type="Proteomes" id="UP000001401"/>
    </source>
</evidence>
<dbReference type="Gene3D" id="3.40.50.1440">
    <property type="entry name" value="Tubulin/FtsZ, GTPase domain"/>
    <property type="match status" value="1"/>
</dbReference>
<keyword evidence="1" id="KW-0547">Nucleotide-binding</keyword>
<keyword evidence="4" id="KW-1185">Reference proteome</keyword>
<accession>E6U0D4</accession>
<name>E6U0D4_EVAC2</name>
<dbReference type="AlphaFoldDB" id="E6U0D4"/>
<dbReference type="InterPro" id="IPR003008">
    <property type="entry name" value="Tubulin_FtsZ_GTPase"/>
</dbReference>
<dbReference type="STRING" id="649639.Bcell_1988"/>
<dbReference type="GO" id="GO:0051301">
    <property type="term" value="P:cell division"/>
    <property type="evidence" value="ECO:0007669"/>
    <property type="project" value="TreeGrafter"/>
</dbReference>
<protein>
    <submittedName>
        <fullName evidence="3">Tubulin/FtsZ GTPase</fullName>
    </submittedName>
</protein>
<dbReference type="HOGENOM" id="CLU_965252_0_0_9"/>
<dbReference type="InterPro" id="IPR036525">
    <property type="entry name" value="Tubulin/FtsZ_GTPase_sf"/>
</dbReference>
<dbReference type="RefSeq" id="WP_013488586.1">
    <property type="nucleotide sequence ID" value="NC_014829.1"/>
</dbReference>
<dbReference type="PANTHER" id="PTHR30314">
    <property type="entry name" value="CELL DIVISION PROTEIN FTSZ-RELATED"/>
    <property type="match status" value="1"/>
</dbReference>
<dbReference type="GO" id="GO:0032153">
    <property type="term" value="C:cell division site"/>
    <property type="evidence" value="ECO:0007669"/>
    <property type="project" value="TreeGrafter"/>
</dbReference>
<evidence type="ECO:0000256" key="1">
    <source>
        <dbReference type="ARBA" id="ARBA00022741"/>
    </source>
</evidence>
<dbReference type="PRINTS" id="PR00423">
    <property type="entry name" value="CELLDVISFTSZ"/>
</dbReference>
<reference evidence="3" key="1">
    <citation type="submission" date="2010-12" db="EMBL/GenBank/DDBJ databases">
        <title>Complete sequence of Bacillus cellulosilyticus DSM 2522.</title>
        <authorList>
            <consortium name="US DOE Joint Genome Institute"/>
            <person name="Lucas S."/>
            <person name="Copeland A."/>
            <person name="Lapidus A."/>
            <person name="Cheng J.-F."/>
            <person name="Bruce D."/>
            <person name="Goodwin L."/>
            <person name="Pitluck S."/>
            <person name="Chertkov O."/>
            <person name="Detter J.C."/>
            <person name="Han C."/>
            <person name="Tapia R."/>
            <person name="Land M."/>
            <person name="Hauser L."/>
            <person name="Jeffries C."/>
            <person name="Kyrpides N."/>
            <person name="Ivanova N."/>
            <person name="Mikhailova N."/>
            <person name="Brumm P."/>
            <person name="Mead D."/>
            <person name="Woyke T."/>
        </authorList>
    </citation>
    <scope>NUCLEOTIDE SEQUENCE [LARGE SCALE GENOMIC DNA]</scope>
    <source>
        <strain evidence="3">DSM 2522</strain>
    </source>
</reference>
<keyword evidence="2" id="KW-0342">GTP-binding</keyword>
<dbReference type="KEGG" id="bco:Bcell_1988"/>
<dbReference type="InterPro" id="IPR008280">
    <property type="entry name" value="Tub_FtsZ_C"/>
</dbReference>
<dbReference type="GO" id="GO:0005525">
    <property type="term" value="F:GTP binding"/>
    <property type="evidence" value="ECO:0007669"/>
    <property type="project" value="UniProtKB-KW"/>
</dbReference>
<dbReference type="eggNOG" id="COG0206">
    <property type="taxonomic scope" value="Bacteria"/>
</dbReference>
<dbReference type="SUPFAM" id="SSF55307">
    <property type="entry name" value="Tubulin C-terminal domain-like"/>
    <property type="match status" value="1"/>
</dbReference>
<dbReference type="GO" id="GO:0005737">
    <property type="term" value="C:cytoplasm"/>
    <property type="evidence" value="ECO:0007669"/>
    <property type="project" value="TreeGrafter"/>
</dbReference>
<dbReference type="GO" id="GO:0003924">
    <property type="term" value="F:GTPase activity"/>
    <property type="evidence" value="ECO:0007669"/>
    <property type="project" value="InterPro"/>
</dbReference>
<evidence type="ECO:0000313" key="3">
    <source>
        <dbReference type="EMBL" id="ADU30250.1"/>
    </source>
</evidence>
<gene>
    <name evidence="3" type="ordered locus">Bcell_1988</name>
</gene>
<dbReference type="Proteomes" id="UP000001401">
    <property type="component" value="Chromosome"/>
</dbReference>
<organism evidence="3 4">
    <name type="scientific">Evansella cellulosilytica (strain ATCC 21833 / DSM 2522 / FERM P-1141 / JCM 9156 / N-4)</name>
    <name type="common">Bacillus cellulosilyticus</name>
    <dbReference type="NCBI Taxonomy" id="649639"/>
    <lineage>
        <taxon>Bacteria</taxon>
        <taxon>Bacillati</taxon>
        <taxon>Bacillota</taxon>
        <taxon>Bacilli</taxon>
        <taxon>Bacillales</taxon>
        <taxon>Bacillaceae</taxon>
        <taxon>Evansella</taxon>
    </lineage>
</organism>
<dbReference type="EMBL" id="CP002394">
    <property type="protein sequence ID" value="ADU30250.1"/>
    <property type="molecule type" value="Genomic_DNA"/>
</dbReference>